<sequence>MRLRTLLAIVAVLFALPAFSRAKNQPVPLPPAATMPQTPGKQASADALVAISDVRLDAATDEKIGSTNKGALLELASEGYLKALKQEPKHKGALLGLARVHARADEKQKAVEAYKAYLTLYPTDADAAHELAVAHARWKDWAGACSWCEFALKIAPDNHNVKKTHGFCLACAGKRDEAFAVLCQIMPEAQARHNLAGVLNHMGHTNASKTQLQLAVKADPNFAPARDLLNKLEGGAPAPAPRALPEMVTRVFGVMDLVTPAIGSEATATYRKNTEELVKLVTGMVRPYSWKEAGGRGTAEYFDVGTSLVVQNTPDVLQEVSDLLEALHRLAPTSVSVCFEVRVLKVPVGFCEKAGVKVARDTTLTPVQFQALLKAAQENRDANVLQFPKVTAIDGQTAHSKIGEEQSFVTGLEIMKVKGQNVYVPKNVAIFLGDVLALQGRISAEGNYVYVQADLAHTHLAGPVELAPITTQITPIFEGGAMGNPVPLTQFLQVPDVRKERIEKTAVVPTGATLVIGGWKEVEVPKDKNAKPGKEFEMVALATVSVIKDVKSALDSALKSGAPPQPVAAPAVNNKNAVYKLRNVSAVDAVRAIEAYLSDKKLSATVIAEPVSNSVLVSAHPEPFRWVMDTLAAIDKAPKQVAVRAMVVQVPRGFVAQSGLTVGTTEGTNWTLSPRESRMLTELLRAAKERGECNVLTRLQICVCDNQTGYAQVGQTPAAVVPASAKAEAQIGITQNAITLCVTPRIAPDDKSVLLRTNLQIAEVNNVTPANAPASIHRRTLETTASVAFGGTFVAVCGSHQTDHSLTGAIRWLWGNRYETLVILTPEPVASGPEVRSAGWFTK</sequence>
<dbReference type="PROSITE" id="PS50005">
    <property type="entry name" value="TPR"/>
    <property type="match status" value="1"/>
</dbReference>
<feature type="domain" description="NolW-like" evidence="9">
    <location>
        <begin position="577"/>
        <end position="640"/>
    </location>
</feature>
<dbReference type="PANTHER" id="PTHR30332">
    <property type="entry name" value="PROBABLE GENERAL SECRETION PATHWAY PROTEIN D"/>
    <property type="match status" value="1"/>
</dbReference>
<keyword evidence="3" id="KW-0472">Membrane</keyword>
<dbReference type="GO" id="GO:0009279">
    <property type="term" value="C:cell outer membrane"/>
    <property type="evidence" value="ECO:0007669"/>
    <property type="project" value="UniProtKB-SubCell"/>
</dbReference>
<accession>A0A6P2CYF8</accession>
<protein>
    <recommendedName>
        <fullName evidence="12">NolW-like domain-containing protein</fullName>
    </recommendedName>
</protein>
<dbReference type="InterPro" id="IPR019734">
    <property type="entry name" value="TPR_rpt"/>
</dbReference>
<keyword evidence="4" id="KW-0802">TPR repeat</keyword>
<dbReference type="PANTHER" id="PTHR30332:SF24">
    <property type="entry name" value="SECRETIN GSPD-RELATED"/>
    <property type="match status" value="1"/>
</dbReference>
<gene>
    <name evidence="10" type="ORF">SOIL9_37910</name>
</gene>
<dbReference type="Gene3D" id="3.30.1370.120">
    <property type="match status" value="1"/>
</dbReference>
<dbReference type="Pfam" id="PF00263">
    <property type="entry name" value="Secretin"/>
    <property type="match status" value="2"/>
</dbReference>
<evidence type="ECO:0000259" key="8">
    <source>
        <dbReference type="Pfam" id="PF00263"/>
    </source>
</evidence>
<proteinExistence type="inferred from homology"/>
<feature type="domain" description="Type II/III secretion system secretin-like" evidence="8">
    <location>
        <begin position="687"/>
        <end position="803"/>
    </location>
</feature>
<keyword evidence="11" id="KW-1185">Reference proteome</keyword>
<dbReference type="InterPro" id="IPR050810">
    <property type="entry name" value="Bact_Secretion_Sys_Channel"/>
</dbReference>
<dbReference type="SUPFAM" id="SSF48452">
    <property type="entry name" value="TPR-like"/>
    <property type="match status" value="1"/>
</dbReference>
<evidence type="ECO:0000259" key="9">
    <source>
        <dbReference type="Pfam" id="PF03958"/>
    </source>
</evidence>
<evidence type="ECO:0000313" key="11">
    <source>
        <dbReference type="Proteomes" id="UP000464178"/>
    </source>
</evidence>
<dbReference type="GO" id="GO:0015627">
    <property type="term" value="C:type II protein secretion system complex"/>
    <property type="evidence" value="ECO:0007669"/>
    <property type="project" value="TreeGrafter"/>
</dbReference>
<dbReference type="InterPro" id="IPR004846">
    <property type="entry name" value="T2SS/T3SS_dom"/>
</dbReference>
<dbReference type="Proteomes" id="UP000464178">
    <property type="component" value="Chromosome"/>
</dbReference>
<keyword evidence="2 7" id="KW-0732">Signal</keyword>
<dbReference type="InterPro" id="IPR038591">
    <property type="entry name" value="NolW-like_sf"/>
</dbReference>
<evidence type="ECO:0000256" key="3">
    <source>
        <dbReference type="ARBA" id="ARBA00023136"/>
    </source>
</evidence>
<comment type="similarity">
    <text evidence="5">Belongs to the bacterial secretin family.</text>
</comment>
<organism evidence="10 11">
    <name type="scientific">Gemmata massiliana</name>
    <dbReference type="NCBI Taxonomy" id="1210884"/>
    <lineage>
        <taxon>Bacteria</taxon>
        <taxon>Pseudomonadati</taxon>
        <taxon>Planctomycetota</taxon>
        <taxon>Planctomycetia</taxon>
        <taxon>Gemmatales</taxon>
        <taxon>Gemmataceae</taxon>
        <taxon>Gemmata</taxon>
    </lineage>
</organism>
<evidence type="ECO:0000256" key="6">
    <source>
        <dbReference type="RuleBase" id="RU004004"/>
    </source>
</evidence>
<dbReference type="RefSeq" id="WP_162668569.1">
    <property type="nucleotide sequence ID" value="NZ_LR593886.1"/>
</dbReference>
<reference evidence="10 11" key="1">
    <citation type="submission" date="2019-05" db="EMBL/GenBank/DDBJ databases">
        <authorList>
            <consortium name="Science for Life Laboratories"/>
        </authorList>
    </citation>
    <scope>NUCLEOTIDE SEQUENCE [LARGE SCALE GENOMIC DNA]</scope>
    <source>
        <strain evidence="10">Soil9</strain>
    </source>
</reference>
<evidence type="ECO:0000313" key="10">
    <source>
        <dbReference type="EMBL" id="VTR93923.1"/>
    </source>
</evidence>
<dbReference type="GO" id="GO:0009306">
    <property type="term" value="P:protein secretion"/>
    <property type="evidence" value="ECO:0007669"/>
    <property type="project" value="InterPro"/>
</dbReference>
<evidence type="ECO:0000256" key="2">
    <source>
        <dbReference type="ARBA" id="ARBA00022729"/>
    </source>
</evidence>
<feature type="signal peptide" evidence="7">
    <location>
        <begin position="1"/>
        <end position="22"/>
    </location>
</feature>
<feature type="chain" id="PRO_5026764169" description="NolW-like domain-containing protein" evidence="7">
    <location>
        <begin position="23"/>
        <end position="843"/>
    </location>
</feature>
<dbReference type="InterPro" id="IPR011990">
    <property type="entry name" value="TPR-like_helical_dom_sf"/>
</dbReference>
<dbReference type="EMBL" id="LR593886">
    <property type="protein sequence ID" value="VTR93923.1"/>
    <property type="molecule type" value="Genomic_DNA"/>
</dbReference>
<evidence type="ECO:0000256" key="7">
    <source>
        <dbReference type="SAM" id="SignalP"/>
    </source>
</evidence>
<name>A0A6P2CYF8_9BACT</name>
<dbReference type="Pfam" id="PF03958">
    <property type="entry name" value="Secretin_N"/>
    <property type="match status" value="1"/>
</dbReference>
<feature type="domain" description="Type II/III secretion system secretin-like" evidence="8">
    <location>
        <begin position="375"/>
        <end position="529"/>
    </location>
</feature>
<evidence type="ECO:0000256" key="1">
    <source>
        <dbReference type="ARBA" id="ARBA00004370"/>
    </source>
</evidence>
<comment type="subcellular location">
    <subcellularLocation>
        <location evidence="6">Cell outer membrane</location>
    </subcellularLocation>
    <subcellularLocation>
        <location evidence="1">Membrane</location>
    </subcellularLocation>
</comment>
<evidence type="ECO:0000256" key="5">
    <source>
        <dbReference type="RuleBase" id="RU004003"/>
    </source>
</evidence>
<feature type="repeat" description="TPR" evidence="4">
    <location>
        <begin position="91"/>
        <end position="124"/>
    </location>
</feature>
<dbReference type="InterPro" id="IPR005644">
    <property type="entry name" value="NolW-like"/>
</dbReference>
<dbReference type="AlphaFoldDB" id="A0A6P2CYF8"/>
<dbReference type="SMART" id="SM00028">
    <property type="entry name" value="TPR"/>
    <property type="match status" value="3"/>
</dbReference>
<keyword evidence="6" id="KW-0813">Transport</keyword>
<dbReference type="Gene3D" id="1.25.40.10">
    <property type="entry name" value="Tetratricopeptide repeat domain"/>
    <property type="match status" value="1"/>
</dbReference>
<evidence type="ECO:0008006" key="12">
    <source>
        <dbReference type="Google" id="ProtNLM"/>
    </source>
</evidence>
<evidence type="ECO:0000256" key="4">
    <source>
        <dbReference type="PROSITE-ProRule" id="PRU00339"/>
    </source>
</evidence>
<dbReference type="KEGG" id="gms:SOIL9_37910"/>